<dbReference type="PANTHER" id="PTHR30522:SF0">
    <property type="entry name" value="NUCLEOSIDE TRIPHOSPHATE PYROPHOSPHOHYDROLASE"/>
    <property type="match status" value="1"/>
</dbReference>
<dbReference type="InterPro" id="IPR004518">
    <property type="entry name" value="MazG-like_dom"/>
</dbReference>
<dbReference type="GO" id="GO:0046076">
    <property type="term" value="P:dTTP catabolic process"/>
    <property type="evidence" value="ECO:0007669"/>
    <property type="project" value="TreeGrafter"/>
</dbReference>
<dbReference type="PANTHER" id="PTHR30522">
    <property type="entry name" value="NUCLEOSIDE TRIPHOSPHATE PYROPHOSPHOHYDROLASE"/>
    <property type="match status" value="1"/>
</dbReference>
<dbReference type="AlphaFoldDB" id="A0A381S0B0"/>
<dbReference type="Gene3D" id="1.10.287.1080">
    <property type="entry name" value="MazG-like"/>
    <property type="match status" value="2"/>
</dbReference>
<dbReference type="NCBIfam" id="TIGR00444">
    <property type="entry name" value="mazG"/>
    <property type="match status" value="1"/>
</dbReference>
<dbReference type="GO" id="GO:0046061">
    <property type="term" value="P:dATP catabolic process"/>
    <property type="evidence" value="ECO:0007669"/>
    <property type="project" value="TreeGrafter"/>
</dbReference>
<dbReference type="GO" id="GO:0046052">
    <property type="term" value="P:UTP catabolic process"/>
    <property type="evidence" value="ECO:0007669"/>
    <property type="project" value="TreeGrafter"/>
</dbReference>
<evidence type="ECO:0000259" key="1">
    <source>
        <dbReference type="Pfam" id="PF03819"/>
    </source>
</evidence>
<evidence type="ECO:0000313" key="2">
    <source>
        <dbReference type="EMBL" id="SUZ96758.1"/>
    </source>
</evidence>
<dbReference type="EMBL" id="UINC01002446">
    <property type="protein sequence ID" value="SUZ96758.1"/>
    <property type="molecule type" value="Genomic_DNA"/>
</dbReference>
<dbReference type="GO" id="GO:0006203">
    <property type="term" value="P:dGTP catabolic process"/>
    <property type="evidence" value="ECO:0007669"/>
    <property type="project" value="TreeGrafter"/>
</dbReference>
<gene>
    <name evidence="2" type="ORF">METZ01_LOCUS49612</name>
</gene>
<sequence>MESLLILQSKQAQSAGEAFAELTAIVELLRNPGGCPWDAEQTHTSLRPNLLEETYETLDAIDSGDPKSLAEELGDIVTQIVFHADVARRQGNFDATSICNAVRQKLVRRHPHVFGGEDSIDESETVVDRWEAIKRAESGGKRSIVASLPSEMPALAYSSSIQRRVMRAGLPWPEKQAMPLAFGTVDGESTAKAEERAGKYLMGVARQVQAAGIDPEIALRRATVSLRDHVLRAEEIAGDRPLSEMKDHEKSLIWENTEIDS</sequence>
<proteinExistence type="predicted"/>
<organism evidence="2">
    <name type="scientific">marine metagenome</name>
    <dbReference type="NCBI Taxonomy" id="408172"/>
    <lineage>
        <taxon>unclassified sequences</taxon>
        <taxon>metagenomes</taxon>
        <taxon>ecological metagenomes</taxon>
    </lineage>
</organism>
<dbReference type="CDD" id="cd11528">
    <property type="entry name" value="NTP-PPase_MazG_Nterm"/>
    <property type="match status" value="1"/>
</dbReference>
<dbReference type="SUPFAM" id="SSF101386">
    <property type="entry name" value="all-alpha NTP pyrophosphatases"/>
    <property type="match status" value="1"/>
</dbReference>
<dbReference type="Pfam" id="PF03819">
    <property type="entry name" value="MazG"/>
    <property type="match status" value="1"/>
</dbReference>
<dbReference type="GO" id="GO:0006950">
    <property type="term" value="P:response to stress"/>
    <property type="evidence" value="ECO:0007669"/>
    <property type="project" value="UniProtKB-ARBA"/>
</dbReference>
<protein>
    <recommendedName>
        <fullName evidence="1">NTP pyrophosphohydrolase MazG-like domain-containing protein</fullName>
    </recommendedName>
</protein>
<dbReference type="GO" id="GO:0046081">
    <property type="term" value="P:dUTP catabolic process"/>
    <property type="evidence" value="ECO:0007669"/>
    <property type="project" value="TreeGrafter"/>
</dbReference>
<dbReference type="GO" id="GO:0046047">
    <property type="term" value="P:TTP catabolic process"/>
    <property type="evidence" value="ECO:0007669"/>
    <property type="project" value="TreeGrafter"/>
</dbReference>
<name>A0A381S0B0_9ZZZZ</name>
<feature type="domain" description="NTP pyrophosphohydrolase MazG-like" evidence="1">
    <location>
        <begin position="41"/>
        <end position="114"/>
    </location>
</feature>
<dbReference type="InterPro" id="IPR048015">
    <property type="entry name" value="NTP-PPase_MazG-like_N"/>
</dbReference>
<reference evidence="2" key="1">
    <citation type="submission" date="2018-05" db="EMBL/GenBank/DDBJ databases">
        <authorList>
            <person name="Lanie J.A."/>
            <person name="Ng W.-L."/>
            <person name="Kazmierczak K.M."/>
            <person name="Andrzejewski T.M."/>
            <person name="Davidsen T.M."/>
            <person name="Wayne K.J."/>
            <person name="Tettelin H."/>
            <person name="Glass J.I."/>
            <person name="Rusch D."/>
            <person name="Podicherti R."/>
            <person name="Tsui H.-C.T."/>
            <person name="Winkler M.E."/>
        </authorList>
    </citation>
    <scope>NUCLEOTIDE SEQUENCE</scope>
</reference>
<dbReference type="FunFam" id="1.10.287.1080:FF:000001">
    <property type="entry name" value="Nucleoside triphosphate pyrophosphohydrolase"/>
    <property type="match status" value="1"/>
</dbReference>
<dbReference type="InterPro" id="IPR011551">
    <property type="entry name" value="NTP_PyrPHydrolase_MazG"/>
</dbReference>
<accession>A0A381S0B0</accession>
<dbReference type="GO" id="GO:0047429">
    <property type="term" value="F:nucleoside triphosphate diphosphatase activity"/>
    <property type="evidence" value="ECO:0007669"/>
    <property type="project" value="TreeGrafter"/>
</dbReference>